<dbReference type="SUPFAM" id="SSF103506">
    <property type="entry name" value="Mitochondrial carrier"/>
    <property type="match status" value="1"/>
</dbReference>
<evidence type="ECO:0000256" key="4">
    <source>
        <dbReference type="ARBA" id="ARBA00022692"/>
    </source>
</evidence>
<dbReference type="Proteomes" id="UP001295684">
    <property type="component" value="Unassembled WGS sequence"/>
</dbReference>
<keyword evidence="5" id="KW-0677">Repeat</keyword>
<evidence type="ECO:0000256" key="6">
    <source>
        <dbReference type="ARBA" id="ARBA00022989"/>
    </source>
</evidence>
<organism evidence="11 12">
    <name type="scientific">Euplotes crassus</name>
    <dbReference type="NCBI Taxonomy" id="5936"/>
    <lineage>
        <taxon>Eukaryota</taxon>
        <taxon>Sar</taxon>
        <taxon>Alveolata</taxon>
        <taxon>Ciliophora</taxon>
        <taxon>Intramacronucleata</taxon>
        <taxon>Spirotrichea</taxon>
        <taxon>Hypotrichia</taxon>
        <taxon>Euplotida</taxon>
        <taxon>Euplotidae</taxon>
        <taxon>Moneuplotes</taxon>
    </lineage>
</organism>
<dbReference type="InterPro" id="IPR023395">
    <property type="entry name" value="MCP_dom_sf"/>
</dbReference>
<keyword evidence="3 9" id="KW-0813">Transport</keyword>
<dbReference type="Pfam" id="PF00153">
    <property type="entry name" value="Mito_carr"/>
    <property type="match status" value="2"/>
</dbReference>
<feature type="transmembrane region" description="Helical" evidence="10">
    <location>
        <begin position="212"/>
        <end position="230"/>
    </location>
</feature>
<feature type="transmembrane region" description="Helical" evidence="10">
    <location>
        <begin position="144"/>
        <end position="170"/>
    </location>
</feature>
<keyword evidence="7 8" id="KW-0472">Membrane</keyword>
<evidence type="ECO:0000313" key="12">
    <source>
        <dbReference type="Proteomes" id="UP001295684"/>
    </source>
</evidence>
<dbReference type="PROSITE" id="PS50920">
    <property type="entry name" value="SOLCAR"/>
    <property type="match status" value="2"/>
</dbReference>
<proteinExistence type="inferred from homology"/>
<evidence type="ECO:0000256" key="8">
    <source>
        <dbReference type="PROSITE-ProRule" id="PRU00282"/>
    </source>
</evidence>
<dbReference type="PANTHER" id="PTHR45667">
    <property type="entry name" value="S-ADENOSYLMETHIONINE MITOCHONDRIAL CARRIER PROTEIN"/>
    <property type="match status" value="1"/>
</dbReference>
<evidence type="ECO:0000256" key="9">
    <source>
        <dbReference type="RuleBase" id="RU000488"/>
    </source>
</evidence>
<dbReference type="Gene3D" id="1.50.40.10">
    <property type="entry name" value="Mitochondrial carrier domain"/>
    <property type="match status" value="1"/>
</dbReference>
<dbReference type="InterPro" id="IPR018108">
    <property type="entry name" value="MCP_transmembrane"/>
</dbReference>
<name>A0AAD1XIA7_EUPCR</name>
<feature type="repeat" description="Solcar" evidence="8">
    <location>
        <begin position="147"/>
        <end position="236"/>
    </location>
</feature>
<gene>
    <name evidence="11" type="ORF">ECRASSUSDP1_LOCUS14586</name>
</gene>
<keyword evidence="12" id="KW-1185">Reference proteome</keyword>
<evidence type="ECO:0000256" key="10">
    <source>
        <dbReference type="SAM" id="Phobius"/>
    </source>
</evidence>
<feature type="transmembrane region" description="Helical" evidence="10">
    <location>
        <begin position="21"/>
        <end position="42"/>
    </location>
</feature>
<evidence type="ECO:0000256" key="2">
    <source>
        <dbReference type="ARBA" id="ARBA00006375"/>
    </source>
</evidence>
<keyword evidence="4 8" id="KW-0812">Transmembrane</keyword>
<comment type="caution">
    <text evidence="11">The sequence shown here is derived from an EMBL/GenBank/DDBJ whole genome shotgun (WGS) entry which is preliminary data.</text>
</comment>
<dbReference type="EMBL" id="CAMPGE010014581">
    <property type="protein sequence ID" value="CAI2373245.1"/>
    <property type="molecule type" value="Genomic_DNA"/>
</dbReference>
<protein>
    <recommendedName>
        <fullName evidence="13">Mitochondrial carrier protein</fullName>
    </recommendedName>
</protein>
<evidence type="ECO:0000256" key="3">
    <source>
        <dbReference type="ARBA" id="ARBA00022448"/>
    </source>
</evidence>
<accession>A0AAD1XIA7</accession>
<dbReference type="AlphaFoldDB" id="A0AAD1XIA7"/>
<feature type="repeat" description="Solcar" evidence="8">
    <location>
        <begin position="52"/>
        <end position="130"/>
    </location>
</feature>
<evidence type="ECO:0000256" key="7">
    <source>
        <dbReference type="ARBA" id="ARBA00023136"/>
    </source>
</evidence>
<evidence type="ECO:0000256" key="5">
    <source>
        <dbReference type="ARBA" id="ARBA00022737"/>
    </source>
</evidence>
<evidence type="ECO:0000256" key="1">
    <source>
        <dbReference type="ARBA" id="ARBA00004141"/>
    </source>
</evidence>
<dbReference type="GO" id="GO:0016020">
    <property type="term" value="C:membrane"/>
    <property type="evidence" value="ECO:0007669"/>
    <property type="project" value="UniProtKB-SubCell"/>
</dbReference>
<evidence type="ECO:0000313" key="11">
    <source>
        <dbReference type="EMBL" id="CAI2373245.1"/>
    </source>
</evidence>
<keyword evidence="6 10" id="KW-1133">Transmembrane helix</keyword>
<sequence>MKVLHQSRFRMKEMAKFALTKLRNGGTGYKVCGATFGGIMLYTYTVGPTIQSELYRMGLAGIAATLFVELACQPIDTLNMKSKVSKNFEIAKFIQKKGVTSLMRGIQPVLYGMALSSFIYFILYKKLKDFTKVKMDKYNIDKTSLSSVFIMSAGASTLANLCAISIYYPYDLVKTRMQIKGKYNYKNVVDAFLKIRKEKTSQYRAQNFFRGLGFYSLTFIGFTTLEFSVYETIMMYLSKSNEDAKEPKVALPNEHHESLFEHKEDKKLAHIIVSSAIAGAIGGFFTNPLEFLTVHKQANPKMNFRKMLSKSSPYEIFFKGSLFRTSYYSCQAVMIFILLEKLGVHLDCEL</sequence>
<comment type="similarity">
    <text evidence="2 9">Belongs to the mitochondrial carrier (TC 2.A.29) family.</text>
</comment>
<reference evidence="11" key="1">
    <citation type="submission" date="2023-07" db="EMBL/GenBank/DDBJ databases">
        <authorList>
            <consortium name="AG Swart"/>
            <person name="Singh M."/>
            <person name="Singh A."/>
            <person name="Seah K."/>
            <person name="Emmerich C."/>
        </authorList>
    </citation>
    <scope>NUCLEOTIDE SEQUENCE</scope>
    <source>
        <strain evidence="11">DP1</strain>
    </source>
</reference>
<comment type="subcellular location">
    <subcellularLocation>
        <location evidence="1">Membrane</location>
        <topology evidence="1">Multi-pass membrane protein</topology>
    </subcellularLocation>
</comment>
<evidence type="ECO:0008006" key="13">
    <source>
        <dbReference type="Google" id="ProtNLM"/>
    </source>
</evidence>
<feature type="transmembrane region" description="Helical" evidence="10">
    <location>
        <begin position="105"/>
        <end position="124"/>
    </location>
</feature>